<reference evidence="1 2" key="1">
    <citation type="submission" date="2016-11" db="EMBL/GenBank/DDBJ databases">
        <title>Whole Genome Sequencing of Mucilaginibacter polytrichastri RG4-7(T) isolated from the moss sample.</title>
        <authorList>
            <person name="Li Y."/>
        </authorList>
    </citation>
    <scope>NUCLEOTIDE SEQUENCE [LARGE SCALE GENOMIC DNA]</scope>
    <source>
        <strain evidence="1 2">RG4-7</strain>
    </source>
</reference>
<organism evidence="1 2">
    <name type="scientific">Mucilaginibacter polytrichastri</name>
    <dbReference type="NCBI Taxonomy" id="1302689"/>
    <lineage>
        <taxon>Bacteria</taxon>
        <taxon>Pseudomonadati</taxon>
        <taxon>Bacteroidota</taxon>
        <taxon>Sphingobacteriia</taxon>
        <taxon>Sphingobacteriales</taxon>
        <taxon>Sphingobacteriaceae</taxon>
        <taxon>Mucilaginibacter</taxon>
    </lineage>
</organism>
<evidence type="ECO:0008006" key="3">
    <source>
        <dbReference type="Google" id="ProtNLM"/>
    </source>
</evidence>
<dbReference type="Proteomes" id="UP000186720">
    <property type="component" value="Unassembled WGS sequence"/>
</dbReference>
<protein>
    <recommendedName>
        <fullName evidence="3">DUF2256 domain-containing protein</fullName>
    </recommendedName>
</protein>
<evidence type="ECO:0000313" key="2">
    <source>
        <dbReference type="Proteomes" id="UP000186720"/>
    </source>
</evidence>
<evidence type="ECO:0000313" key="1">
    <source>
        <dbReference type="EMBL" id="OKS87946.1"/>
    </source>
</evidence>
<dbReference type="InterPro" id="IPR017136">
    <property type="entry name" value="UCP037205"/>
</dbReference>
<dbReference type="RefSeq" id="WP_216351066.1">
    <property type="nucleotide sequence ID" value="NZ_FPAM01000020.1"/>
</dbReference>
<dbReference type="PIRSF" id="PIRSF037205">
    <property type="entry name" value="UCP037205"/>
    <property type="match status" value="1"/>
</dbReference>
<name>A0A1Q6A1Q1_9SPHI</name>
<gene>
    <name evidence="1" type="ORF">RG47T_3410</name>
</gene>
<dbReference type="PANTHER" id="PTHR37463">
    <property type="entry name" value="GSL3115 PROTEIN"/>
    <property type="match status" value="1"/>
</dbReference>
<dbReference type="EMBL" id="MPPL01000001">
    <property type="protein sequence ID" value="OKS87946.1"/>
    <property type="molecule type" value="Genomic_DNA"/>
</dbReference>
<sequence length="48" mass="5849">MPAPKRILKENLPTKICAHCSLPFAWRKKWEKNWDDVKYCSERCRRSK</sequence>
<proteinExistence type="predicted"/>
<dbReference type="PANTHER" id="PTHR37463:SF1">
    <property type="entry name" value="DUF2256 DOMAIN-CONTAINING PROTEIN"/>
    <property type="match status" value="1"/>
</dbReference>
<dbReference type="Pfam" id="PF10013">
    <property type="entry name" value="DUF2256"/>
    <property type="match status" value="1"/>
</dbReference>
<dbReference type="STRING" id="1302689.RG47T_3410"/>
<keyword evidence="2" id="KW-1185">Reference proteome</keyword>
<comment type="caution">
    <text evidence="1">The sequence shown here is derived from an EMBL/GenBank/DDBJ whole genome shotgun (WGS) entry which is preliminary data.</text>
</comment>
<dbReference type="AlphaFoldDB" id="A0A1Q6A1Q1"/>
<accession>A0A1Q6A1Q1</accession>